<reference evidence="8 9" key="1">
    <citation type="submission" date="2023-03" db="EMBL/GenBank/DDBJ databases">
        <title>YIM 152171 draft genome.</title>
        <authorList>
            <person name="Yang Z."/>
        </authorList>
    </citation>
    <scope>NUCLEOTIDE SEQUENCE [LARGE SCALE GENOMIC DNA]</scope>
    <source>
        <strain evidence="8 9">YIM 152171</strain>
    </source>
</reference>
<evidence type="ECO:0000256" key="5">
    <source>
        <dbReference type="ARBA" id="ARBA00024227"/>
    </source>
</evidence>
<evidence type="ECO:0000313" key="9">
    <source>
        <dbReference type="Proteomes" id="UP001301140"/>
    </source>
</evidence>
<dbReference type="InterPro" id="IPR004143">
    <property type="entry name" value="BPL_LPL_catalytic"/>
</dbReference>
<evidence type="ECO:0000256" key="6">
    <source>
        <dbReference type="ARBA" id="ARBA00047846"/>
    </source>
</evidence>
<dbReference type="InterPro" id="IPR004408">
    <property type="entry name" value="Biotin_CoA_COase_ligase"/>
</dbReference>
<keyword evidence="1 8" id="KW-0436">Ligase</keyword>
<evidence type="ECO:0000256" key="2">
    <source>
        <dbReference type="ARBA" id="ARBA00022741"/>
    </source>
</evidence>
<dbReference type="NCBIfam" id="TIGR00121">
    <property type="entry name" value="birA_ligase"/>
    <property type="match status" value="1"/>
</dbReference>
<feature type="domain" description="BPL/LPL catalytic" evidence="7">
    <location>
        <begin position="11"/>
        <end position="185"/>
    </location>
</feature>
<dbReference type="SUPFAM" id="SSF50037">
    <property type="entry name" value="C-terminal domain of transcriptional repressors"/>
    <property type="match status" value="1"/>
</dbReference>
<keyword evidence="9" id="KW-1185">Reference proteome</keyword>
<dbReference type="SUPFAM" id="SSF55681">
    <property type="entry name" value="Class II aaRS and biotin synthetases"/>
    <property type="match status" value="1"/>
</dbReference>
<keyword evidence="2" id="KW-0547">Nucleotide-binding</keyword>
<dbReference type="InterPro" id="IPR008988">
    <property type="entry name" value="Transcriptional_repressor_C"/>
</dbReference>
<evidence type="ECO:0000313" key="8">
    <source>
        <dbReference type="EMBL" id="MDF1585969.1"/>
    </source>
</evidence>
<comment type="caution">
    <text evidence="8">The sequence shown here is derived from an EMBL/GenBank/DDBJ whole genome shotgun (WGS) entry which is preliminary data.</text>
</comment>
<dbReference type="PROSITE" id="PS51733">
    <property type="entry name" value="BPL_LPL_CATALYTIC"/>
    <property type="match status" value="1"/>
</dbReference>
<name>A0AAP3UZY1_9PROT</name>
<evidence type="ECO:0000259" key="7">
    <source>
        <dbReference type="PROSITE" id="PS51733"/>
    </source>
</evidence>
<proteinExistence type="predicted"/>
<dbReference type="GO" id="GO:0005737">
    <property type="term" value="C:cytoplasm"/>
    <property type="evidence" value="ECO:0007669"/>
    <property type="project" value="TreeGrafter"/>
</dbReference>
<dbReference type="Proteomes" id="UP001301140">
    <property type="component" value="Unassembled WGS sequence"/>
</dbReference>
<evidence type="ECO:0000256" key="3">
    <source>
        <dbReference type="ARBA" id="ARBA00022840"/>
    </source>
</evidence>
<accession>A0AAP3UZY1</accession>
<comment type="catalytic activity">
    <reaction evidence="6">
        <text>biotin + L-lysyl-[protein] + ATP = N(6)-biotinyl-L-lysyl-[protein] + AMP + diphosphate + H(+)</text>
        <dbReference type="Rhea" id="RHEA:11756"/>
        <dbReference type="Rhea" id="RHEA-COMP:9752"/>
        <dbReference type="Rhea" id="RHEA-COMP:10505"/>
        <dbReference type="ChEBI" id="CHEBI:15378"/>
        <dbReference type="ChEBI" id="CHEBI:29969"/>
        <dbReference type="ChEBI" id="CHEBI:30616"/>
        <dbReference type="ChEBI" id="CHEBI:33019"/>
        <dbReference type="ChEBI" id="CHEBI:57586"/>
        <dbReference type="ChEBI" id="CHEBI:83144"/>
        <dbReference type="ChEBI" id="CHEBI:456215"/>
        <dbReference type="EC" id="6.3.4.15"/>
    </reaction>
</comment>
<dbReference type="AlphaFoldDB" id="A0AAP3UZY1"/>
<dbReference type="PANTHER" id="PTHR12835">
    <property type="entry name" value="BIOTIN PROTEIN LIGASE"/>
    <property type="match status" value="1"/>
</dbReference>
<organism evidence="8 9">
    <name type="scientific">Marinimicrococcus flavescens</name>
    <dbReference type="NCBI Taxonomy" id="3031815"/>
    <lineage>
        <taxon>Bacteria</taxon>
        <taxon>Pseudomonadati</taxon>
        <taxon>Pseudomonadota</taxon>
        <taxon>Alphaproteobacteria</taxon>
        <taxon>Geminicoccales</taxon>
        <taxon>Geminicoccaceae</taxon>
        <taxon>Marinimicrococcus</taxon>
    </lineage>
</organism>
<evidence type="ECO:0000256" key="4">
    <source>
        <dbReference type="ARBA" id="ARBA00023267"/>
    </source>
</evidence>
<dbReference type="GO" id="GO:0004077">
    <property type="term" value="F:biotin--[biotin carboxyl-carrier protein] ligase activity"/>
    <property type="evidence" value="ECO:0007669"/>
    <property type="project" value="UniProtKB-EC"/>
</dbReference>
<evidence type="ECO:0000256" key="1">
    <source>
        <dbReference type="ARBA" id="ARBA00022598"/>
    </source>
</evidence>
<dbReference type="InterPro" id="IPR003142">
    <property type="entry name" value="BPL_C"/>
</dbReference>
<dbReference type="PANTHER" id="PTHR12835:SF5">
    <property type="entry name" value="BIOTIN--PROTEIN LIGASE"/>
    <property type="match status" value="1"/>
</dbReference>
<dbReference type="InterPro" id="IPR045864">
    <property type="entry name" value="aa-tRNA-synth_II/BPL/LPL"/>
</dbReference>
<dbReference type="Pfam" id="PF02237">
    <property type="entry name" value="BPL_C"/>
    <property type="match status" value="1"/>
</dbReference>
<keyword evidence="4" id="KW-0092">Biotin</keyword>
<sequence>MSADSQALQFHIERHGLVGSTNDLARAAAERGEPEGLWVLADAQAAGRGRHGRRWASAPGNFYGSLLLRPRLPLARAASLSLLTGLVVAETVTGLAAGRVDVSVKWPNDVLVGRAKIAGILLEGAAAADGESLWVVVGLGANLVAHPKDTPYPTSSLKALGLSVTPDGFLEALMPRLEARLRLWRTQGFAGLRDSWLARAVGIGEPVRIVAGGETVAGRMLDLDDQGALRLVTDAGEIRRFEAGELFFG</sequence>
<keyword evidence="3" id="KW-0067">ATP-binding</keyword>
<dbReference type="GO" id="GO:0005524">
    <property type="term" value="F:ATP binding"/>
    <property type="evidence" value="ECO:0007669"/>
    <property type="project" value="UniProtKB-KW"/>
</dbReference>
<dbReference type="RefSeq" id="WP_327788384.1">
    <property type="nucleotide sequence ID" value="NZ_JARGEQ010000051.1"/>
</dbReference>
<dbReference type="Gene3D" id="3.30.930.10">
    <property type="entry name" value="Bira Bifunctional Protein, Domain 2"/>
    <property type="match status" value="1"/>
</dbReference>
<gene>
    <name evidence="8" type="ORF">PZ740_06170</name>
</gene>
<dbReference type="EC" id="6.3.4.15" evidence="5"/>
<dbReference type="Pfam" id="PF03099">
    <property type="entry name" value="BPL_LplA_LipB"/>
    <property type="match status" value="1"/>
</dbReference>
<dbReference type="Gene3D" id="2.30.30.100">
    <property type="match status" value="1"/>
</dbReference>
<dbReference type="EMBL" id="JARGEQ010000051">
    <property type="protein sequence ID" value="MDF1585969.1"/>
    <property type="molecule type" value="Genomic_DNA"/>
</dbReference>
<protein>
    <recommendedName>
        <fullName evidence="5">biotin--[biotin carboxyl-carrier protein] ligase</fullName>
        <ecNumber evidence="5">6.3.4.15</ecNumber>
    </recommendedName>
</protein>
<dbReference type="CDD" id="cd16442">
    <property type="entry name" value="BPL"/>
    <property type="match status" value="1"/>
</dbReference>